<feature type="region of interest" description="Disordered" evidence="1">
    <location>
        <begin position="1"/>
        <end position="22"/>
    </location>
</feature>
<accession>A0A0V1KMB3</accession>
<organism evidence="2 3">
    <name type="scientific">Trichinella nativa</name>
    <dbReference type="NCBI Taxonomy" id="6335"/>
    <lineage>
        <taxon>Eukaryota</taxon>
        <taxon>Metazoa</taxon>
        <taxon>Ecdysozoa</taxon>
        <taxon>Nematoda</taxon>
        <taxon>Enoplea</taxon>
        <taxon>Dorylaimia</taxon>
        <taxon>Trichinellida</taxon>
        <taxon>Trichinellidae</taxon>
        <taxon>Trichinella</taxon>
    </lineage>
</organism>
<comment type="caution">
    <text evidence="2">The sequence shown here is derived from an EMBL/GenBank/DDBJ whole genome shotgun (WGS) entry which is preliminary data.</text>
</comment>
<dbReference type="Proteomes" id="UP000054721">
    <property type="component" value="Unassembled WGS sequence"/>
</dbReference>
<evidence type="ECO:0000313" key="3">
    <source>
        <dbReference type="Proteomes" id="UP000054721"/>
    </source>
</evidence>
<reference evidence="2 3" key="1">
    <citation type="submission" date="2015-05" db="EMBL/GenBank/DDBJ databases">
        <title>Evolution of Trichinella species and genotypes.</title>
        <authorList>
            <person name="Korhonen P.K."/>
            <person name="Edoardo P."/>
            <person name="Giuseppe L.R."/>
            <person name="Gasser R.B."/>
        </authorList>
    </citation>
    <scope>NUCLEOTIDE SEQUENCE [LARGE SCALE GENOMIC DNA]</scope>
    <source>
        <strain evidence="2">ISS10</strain>
    </source>
</reference>
<keyword evidence="3" id="KW-1185">Reference proteome</keyword>
<dbReference type="EMBL" id="JYDW01000439">
    <property type="protein sequence ID" value="KRZ48258.1"/>
    <property type="molecule type" value="Genomic_DNA"/>
</dbReference>
<gene>
    <name evidence="2" type="ORF">T02_6171</name>
</gene>
<protein>
    <submittedName>
        <fullName evidence="2">Uncharacterized protein</fullName>
    </submittedName>
</protein>
<dbReference type="AlphaFoldDB" id="A0A0V1KMB3"/>
<evidence type="ECO:0000256" key="1">
    <source>
        <dbReference type="SAM" id="MobiDB-lite"/>
    </source>
</evidence>
<evidence type="ECO:0000313" key="2">
    <source>
        <dbReference type="EMBL" id="KRZ48258.1"/>
    </source>
</evidence>
<sequence>MAETQQSSYPEFPEKRDLLQPRKRCVQLPNTTGTETAPRAFKSSLEMIDMAAPESSKNEMGNPRILPFITGVSPMTTSVAEANG</sequence>
<proteinExistence type="predicted"/>
<name>A0A0V1KMB3_9BILA</name>